<evidence type="ECO:0000313" key="2">
    <source>
        <dbReference type="Proteomes" id="UP000448038"/>
    </source>
</evidence>
<proteinExistence type="predicted"/>
<reference evidence="1 2" key="1">
    <citation type="submission" date="2019-11" db="EMBL/GenBank/DDBJ databases">
        <title>Using colonization assays and comparative genomics to discover symbiosis behaviors and factors in Vibrio fischeri.</title>
        <authorList>
            <person name="Bongrand C."/>
            <person name="Moriano-Gutierrez S."/>
            <person name="Arevalo P."/>
            <person name="Mcfall-Ngai M."/>
            <person name="Visick K."/>
            <person name="Polz M.F."/>
            <person name="Ruby E.G."/>
        </authorList>
    </citation>
    <scope>NUCLEOTIDE SEQUENCE [LARGE SCALE GENOMIC DNA]</scope>
    <source>
        <strain evidence="2">emors.4.1</strain>
    </source>
</reference>
<dbReference type="RefSeq" id="WP_155656838.1">
    <property type="nucleotide sequence ID" value="NZ_WOBN01000077.1"/>
</dbReference>
<dbReference type="Proteomes" id="UP000448038">
    <property type="component" value="Unassembled WGS sequence"/>
</dbReference>
<protein>
    <submittedName>
        <fullName evidence="1">Uncharacterized protein</fullName>
    </submittedName>
</protein>
<sequence>MTQTGVISNVTISLRGADKGTAKFMSENCFYHMVSNNLKASFELEGIKQTNDNYLKIKKAANLLKAII</sequence>
<gene>
    <name evidence="1" type="ORF">GNP88_20990</name>
</gene>
<evidence type="ECO:0000313" key="1">
    <source>
        <dbReference type="EMBL" id="MUK51561.1"/>
    </source>
</evidence>
<name>A0A844P850_ALIFS</name>
<dbReference type="EMBL" id="WOBN01000077">
    <property type="protein sequence ID" value="MUK51561.1"/>
    <property type="molecule type" value="Genomic_DNA"/>
</dbReference>
<comment type="caution">
    <text evidence="1">The sequence shown here is derived from an EMBL/GenBank/DDBJ whole genome shotgun (WGS) entry which is preliminary data.</text>
</comment>
<accession>A0A844P850</accession>
<dbReference type="AlphaFoldDB" id="A0A844P850"/>
<organism evidence="1 2">
    <name type="scientific">Aliivibrio fischeri</name>
    <name type="common">Vibrio fischeri</name>
    <dbReference type="NCBI Taxonomy" id="668"/>
    <lineage>
        <taxon>Bacteria</taxon>
        <taxon>Pseudomonadati</taxon>
        <taxon>Pseudomonadota</taxon>
        <taxon>Gammaproteobacteria</taxon>
        <taxon>Vibrionales</taxon>
        <taxon>Vibrionaceae</taxon>
        <taxon>Aliivibrio</taxon>
    </lineage>
</organism>